<organism evidence="1 2">
    <name type="scientific">Laccaria amethystina LaAM-08-1</name>
    <dbReference type="NCBI Taxonomy" id="1095629"/>
    <lineage>
        <taxon>Eukaryota</taxon>
        <taxon>Fungi</taxon>
        <taxon>Dikarya</taxon>
        <taxon>Basidiomycota</taxon>
        <taxon>Agaricomycotina</taxon>
        <taxon>Agaricomycetes</taxon>
        <taxon>Agaricomycetidae</taxon>
        <taxon>Agaricales</taxon>
        <taxon>Agaricineae</taxon>
        <taxon>Hydnangiaceae</taxon>
        <taxon>Laccaria</taxon>
    </lineage>
</organism>
<proteinExistence type="predicted"/>
<dbReference type="Proteomes" id="UP000054477">
    <property type="component" value="Unassembled WGS sequence"/>
</dbReference>
<dbReference type="AlphaFoldDB" id="A0A0C9XSG2"/>
<dbReference type="SUPFAM" id="SSF52058">
    <property type="entry name" value="L domain-like"/>
    <property type="match status" value="1"/>
</dbReference>
<sequence>MNPETFMPQELIDKFIDDLWFERDTKALKTLSQTSRLFLHRCRRHLFAHINLSSATSPSRSQRIARKAKKLEDILFRVPDIANYVQSLFFLVSNFHNAEVHTISQLLLRFSMISKLTLDTLVCNWTLVAPELQSVISRLAYSSRMKTFSLHGIDNFPISFFASCTNITDLTIQWCTFEDYASLGNAETGSISRLQTLDLCGTSDGVDKLICGRRQDGSPILDFSHLQELRISIREQEVLPALQEIFKRAPKLISLRFKVYGECSLNGVCQPASSFESIKSLLLRLHIDDMNFEDPLFGLCHELRQMERSNSLEEIVIKIITTSKLQHDFLTGLNDVLTLPGYTKLRCLRLEILLLAGTAEDFDKLNDATQAQCSQLFNRPSLKFSYRVAVEGVDDHNIFLMM</sequence>
<gene>
    <name evidence="1" type="ORF">K443DRAFT_103302</name>
</gene>
<evidence type="ECO:0008006" key="3">
    <source>
        <dbReference type="Google" id="ProtNLM"/>
    </source>
</evidence>
<dbReference type="OrthoDB" id="2788229at2759"/>
<reference evidence="1 2" key="1">
    <citation type="submission" date="2014-04" db="EMBL/GenBank/DDBJ databases">
        <authorList>
            <consortium name="DOE Joint Genome Institute"/>
            <person name="Kuo A."/>
            <person name="Kohler A."/>
            <person name="Nagy L.G."/>
            <person name="Floudas D."/>
            <person name="Copeland A."/>
            <person name="Barry K.W."/>
            <person name="Cichocki N."/>
            <person name="Veneault-Fourrey C."/>
            <person name="LaButti K."/>
            <person name="Lindquist E.A."/>
            <person name="Lipzen A."/>
            <person name="Lundell T."/>
            <person name="Morin E."/>
            <person name="Murat C."/>
            <person name="Sun H."/>
            <person name="Tunlid A."/>
            <person name="Henrissat B."/>
            <person name="Grigoriev I.V."/>
            <person name="Hibbett D.S."/>
            <person name="Martin F."/>
            <person name="Nordberg H.P."/>
            <person name="Cantor M.N."/>
            <person name="Hua S.X."/>
        </authorList>
    </citation>
    <scope>NUCLEOTIDE SEQUENCE [LARGE SCALE GENOMIC DNA]</scope>
    <source>
        <strain evidence="1 2">LaAM-08-1</strain>
    </source>
</reference>
<evidence type="ECO:0000313" key="2">
    <source>
        <dbReference type="Proteomes" id="UP000054477"/>
    </source>
</evidence>
<name>A0A0C9XSG2_9AGAR</name>
<dbReference type="EMBL" id="KN838660">
    <property type="protein sequence ID" value="KIJ98842.1"/>
    <property type="molecule type" value="Genomic_DNA"/>
</dbReference>
<accession>A0A0C9XSG2</accession>
<evidence type="ECO:0000313" key="1">
    <source>
        <dbReference type="EMBL" id="KIJ98842.1"/>
    </source>
</evidence>
<dbReference type="InterPro" id="IPR032675">
    <property type="entry name" value="LRR_dom_sf"/>
</dbReference>
<dbReference type="Gene3D" id="3.80.10.10">
    <property type="entry name" value="Ribonuclease Inhibitor"/>
    <property type="match status" value="1"/>
</dbReference>
<reference evidence="2" key="2">
    <citation type="submission" date="2015-01" db="EMBL/GenBank/DDBJ databases">
        <title>Evolutionary Origins and Diversification of the Mycorrhizal Mutualists.</title>
        <authorList>
            <consortium name="DOE Joint Genome Institute"/>
            <consortium name="Mycorrhizal Genomics Consortium"/>
            <person name="Kohler A."/>
            <person name="Kuo A."/>
            <person name="Nagy L.G."/>
            <person name="Floudas D."/>
            <person name="Copeland A."/>
            <person name="Barry K.W."/>
            <person name="Cichocki N."/>
            <person name="Veneault-Fourrey C."/>
            <person name="LaButti K."/>
            <person name="Lindquist E.A."/>
            <person name="Lipzen A."/>
            <person name="Lundell T."/>
            <person name="Morin E."/>
            <person name="Murat C."/>
            <person name="Riley R."/>
            <person name="Ohm R."/>
            <person name="Sun H."/>
            <person name="Tunlid A."/>
            <person name="Henrissat B."/>
            <person name="Grigoriev I.V."/>
            <person name="Hibbett D.S."/>
            <person name="Martin F."/>
        </authorList>
    </citation>
    <scope>NUCLEOTIDE SEQUENCE [LARGE SCALE GENOMIC DNA]</scope>
    <source>
        <strain evidence="2">LaAM-08-1</strain>
    </source>
</reference>
<keyword evidence="2" id="KW-1185">Reference proteome</keyword>
<dbReference type="HOGENOM" id="CLU_035624_0_0_1"/>
<protein>
    <recommendedName>
        <fullName evidence="3">F-box domain-containing protein</fullName>
    </recommendedName>
</protein>